<protein>
    <submittedName>
        <fullName evidence="7">Urea ABC transporter, permease protein UrtC</fullName>
    </submittedName>
</protein>
<name>E3J0L3_PSEI1</name>
<dbReference type="InParanoid" id="E3J0L3"/>
<dbReference type="NCBIfam" id="TIGR03408">
    <property type="entry name" value="urea_trans_UrtC"/>
    <property type="match status" value="1"/>
</dbReference>
<comment type="subcellular location">
    <subcellularLocation>
        <location evidence="1">Cell membrane</location>
        <topology evidence="1">Multi-pass membrane protein</topology>
    </subcellularLocation>
</comment>
<dbReference type="eggNOG" id="COG4177">
    <property type="taxonomic scope" value="Bacteria"/>
</dbReference>
<dbReference type="AlphaFoldDB" id="E3J0L3"/>
<dbReference type="Pfam" id="PF02653">
    <property type="entry name" value="BPD_transp_2"/>
    <property type="match status" value="1"/>
</dbReference>
<keyword evidence="8" id="KW-1185">Reference proteome</keyword>
<dbReference type="InterPro" id="IPR017778">
    <property type="entry name" value="ABC_transptr_urea_perm_UrtC"/>
</dbReference>
<dbReference type="PANTHER" id="PTHR30482:SF4">
    <property type="entry name" value="SLR1201 PROTEIN"/>
    <property type="match status" value="1"/>
</dbReference>
<feature type="transmembrane region" description="Helical" evidence="6">
    <location>
        <begin position="61"/>
        <end position="78"/>
    </location>
</feature>
<proteinExistence type="predicted"/>
<feature type="transmembrane region" description="Helical" evidence="6">
    <location>
        <begin position="262"/>
        <end position="286"/>
    </location>
</feature>
<evidence type="ECO:0000313" key="7">
    <source>
        <dbReference type="EMBL" id="ADP82782.1"/>
    </source>
</evidence>
<dbReference type="STRING" id="298654.FraEuI1c_4792"/>
<dbReference type="PANTHER" id="PTHR30482">
    <property type="entry name" value="HIGH-AFFINITY BRANCHED-CHAIN AMINO ACID TRANSPORT SYSTEM PERMEASE"/>
    <property type="match status" value="1"/>
</dbReference>
<dbReference type="InterPro" id="IPR001851">
    <property type="entry name" value="ABC_transp_permease"/>
</dbReference>
<organism evidence="7 8">
    <name type="scientific">Pseudofrankia inefficax (strain DSM 45817 / CECT 9037 / DDB 130130 / EuI1c)</name>
    <name type="common">Frankia inefficax</name>
    <dbReference type="NCBI Taxonomy" id="298654"/>
    <lineage>
        <taxon>Bacteria</taxon>
        <taxon>Bacillati</taxon>
        <taxon>Actinomycetota</taxon>
        <taxon>Actinomycetes</taxon>
        <taxon>Frankiales</taxon>
        <taxon>Frankiaceae</taxon>
        <taxon>Pseudofrankia</taxon>
    </lineage>
</organism>
<evidence type="ECO:0000256" key="6">
    <source>
        <dbReference type="SAM" id="Phobius"/>
    </source>
</evidence>
<dbReference type="GO" id="GO:0005886">
    <property type="term" value="C:plasma membrane"/>
    <property type="evidence" value="ECO:0007669"/>
    <property type="project" value="UniProtKB-SubCell"/>
</dbReference>
<feature type="transmembrane region" description="Helical" evidence="6">
    <location>
        <begin position="162"/>
        <end position="181"/>
    </location>
</feature>
<feature type="transmembrane region" description="Helical" evidence="6">
    <location>
        <begin position="212"/>
        <end position="231"/>
    </location>
</feature>
<reference evidence="7 8" key="1">
    <citation type="submission" date="2010-10" db="EMBL/GenBank/DDBJ databases">
        <title>Complete sequence of Frankia sp. EuI1c.</title>
        <authorList>
            <consortium name="US DOE Joint Genome Institute"/>
            <person name="Lucas S."/>
            <person name="Copeland A."/>
            <person name="Lapidus A."/>
            <person name="Cheng J.-F."/>
            <person name="Bruce D."/>
            <person name="Goodwin L."/>
            <person name="Pitluck S."/>
            <person name="Chertkov O."/>
            <person name="Detter J.C."/>
            <person name="Han C."/>
            <person name="Tapia R."/>
            <person name="Land M."/>
            <person name="Hauser L."/>
            <person name="Jeffries C."/>
            <person name="Kyrpides N."/>
            <person name="Ivanova N."/>
            <person name="Mikhailova N."/>
            <person name="Beauchemin N."/>
            <person name="Sen A."/>
            <person name="Sur S.A."/>
            <person name="Gtari M."/>
            <person name="Wall L."/>
            <person name="Tisa L."/>
            <person name="Woyke T."/>
        </authorList>
    </citation>
    <scope>NUCLEOTIDE SEQUENCE [LARGE SCALE GENOMIC DNA]</scope>
    <source>
        <strain evidence="8">DSM 45817 / CECT 9037 / EuI1c</strain>
    </source>
</reference>
<feature type="transmembrane region" description="Helical" evidence="6">
    <location>
        <begin position="29"/>
        <end position="49"/>
    </location>
</feature>
<dbReference type="KEGG" id="fri:FraEuI1c_4792"/>
<evidence type="ECO:0000256" key="2">
    <source>
        <dbReference type="ARBA" id="ARBA00022475"/>
    </source>
</evidence>
<feature type="transmembrane region" description="Helical" evidence="6">
    <location>
        <begin position="334"/>
        <end position="354"/>
    </location>
</feature>
<evidence type="ECO:0000313" key="8">
    <source>
        <dbReference type="Proteomes" id="UP000002484"/>
    </source>
</evidence>
<dbReference type="OrthoDB" id="9814461at2"/>
<keyword evidence="4 6" id="KW-1133">Transmembrane helix</keyword>
<dbReference type="GO" id="GO:0015658">
    <property type="term" value="F:branched-chain amino acid transmembrane transporter activity"/>
    <property type="evidence" value="ECO:0007669"/>
    <property type="project" value="InterPro"/>
</dbReference>
<keyword evidence="2" id="KW-1003">Cell membrane</keyword>
<accession>E3J0L3</accession>
<evidence type="ECO:0000256" key="4">
    <source>
        <dbReference type="ARBA" id="ARBA00022989"/>
    </source>
</evidence>
<gene>
    <name evidence="7" type="ordered locus">FraEuI1c_4792</name>
</gene>
<dbReference type="CDD" id="cd06581">
    <property type="entry name" value="TM_PBP1_LivM_like"/>
    <property type="match status" value="1"/>
</dbReference>
<feature type="transmembrane region" description="Helical" evidence="6">
    <location>
        <begin position="133"/>
        <end position="155"/>
    </location>
</feature>
<feature type="transmembrane region" description="Helical" evidence="6">
    <location>
        <begin position="298"/>
        <end position="322"/>
    </location>
</feature>
<dbReference type="HOGENOM" id="CLU_031365_0_0_11"/>
<dbReference type="RefSeq" id="WP_013425900.1">
    <property type="nucleotide sequence ID" value="NC_014666.1"/>
</dbReference>
<evidence type="ECO:0000256" key="5">
    <source>
        <dbReference type="ARBA" id="ARBA00023136"/>
    </source>
</evidence>
<dbReference type="EMBL" id="CP002299">
    <property type="protein sequence ID" value="ADP82782.1"/>
    <property type="molecule type" value="Genomic_DNA"/>
</dbReference>
<dbReference type="InterPro" id="IPR043428">
    <property type="entry name" value="LivM-like"/>
</dbReference>
<keyword evidence="3 6" id="KW-0812">Transmembrane</keyword>
<evidence type="ECO:0000256" key="1">
    <source>
        <dbReference type="ARBA" id="ARBA00004651"/>
    </source>
</evidence>
<keyword evidence="5 6" id="KW-0472">Membrane</keyword>
<sequence>MSAPTEAAAPVVDPAPGGGLRSKLLTARAGWLSTFAVVLVVAALAPLFLGASYQLPLFTKYLCYAIIGIGIGLAWGQGGMLTLGQGLFVGLGGYAMGMYLKLHDAGPGKVPDFMNWSGVEKLPAFWEPFRSPVVALAAVIVAPVVVATLLGLLVFRQRVRGAYFAILTQALAAAFVILLVGQQGYTGGTNGLTNFSSFFGIDTYADNGRRELYYITAGVLLVIFLLLRLVVLSRFGRLLLAIRDGEDRVRFLGYDPTVIKTIAFAMSAVTASVGGALIVPVIGIINPGMLDIVPSIELVIAVAVGGRYSLVGAVVGAIVVNWAKSTFSDDYPSAWTYFQGALFIGVIAFLPRGISGLFWTIRDNAAWAAGRLGLRLPGDRAGATSGPPAGILDVAPNPSAVLIPDQSTSGAKGMT</sequence>
<dbReference type="Proteomes" id="UP000002484">
    <property type="component" value="Chromosome"/>
</dbReference>
<evidence type="ECO:0000256" key="3">
    <source>
        <dbReference type="ARBA" id="ARBA00022692"/>
    </source>
</evidence>